<evidence type="ECO:0000313" key="2">
    <source>
        <dbReference type="Proteomes" id="UP000229335"/>
    </source>
</evidence>
<name>A0A2M6WKY9_9BACT</name>
<gene>
    <name evidence="1" type="ORF">COU00_04300</name>
</gene>
<comment type="caution">
    <text evidence="1">The sequence shown here is derived from an EMBL/GenBank/DDBJ whole genome shotgun (WGS) entry which is preliminary data.</text>
</comment>
<protein>
    <submittedName>
        <fullName evidence="1">Uncharacterized protein</fullName>
    </submittedName>
</protein>
<dbReference type="Proteomes" id="UP000229335">
    <property type="component" value="Unassembled WGS sequence"/>
</dbReference>
<accession>A0A2M6WKY9</accession>
<sequence length="94" mass="10754">MYGAEEMEVEVEVNEHNSESGKARFNPNQRVRFTCIVISVDSQNSRLCGQDCLYRNQHPVSPRCSNPLMDNGRLEWEDGFEGLKRCPKCISLFG</sequence>
<reference evidence="2" key="1">
    <citation type="submission" date="2017-09" db="EMBL/GenBank/DDBJ databases">
        <title>Depth-based differentiation of microbial function through sediment-hosted aquifers and enrichment of novel symbionts in the deep terrestrial subsurface.</title>
        <authorList>
            <person name="Probst A.J."/>
            <person name="Ladd B."/>
            <person name="Jarett J.K."/>
            <person name="Geller-Mcgrath D.E."/>
            <person name="Sieber C.M.K."/>
            <person name="Emerson J.B."/>
            <person name="Anantharaman K."/>
            <person name="Thomas B.C."/>
            <person name="Malmstrom R."/>
            <person name="Stieglmeier M."/>
            <person name="Klingl A."/>
            <person name="Woyke T."/>
            <person name="Ryan C.M."/>
            <person name="Banfield J.F."/>
        </authorList>
    </citation>
    <scope>NUCLEOTIDE SEQUENCE [LARGE SCALE GENOMIC DNA]</scope>
</reference>
<dbReference type="AlphaFoldDB" id="A0A2M6WKY9"/>
<dbReference type="EMBL" id="PFAS01000075">
    <property type="protein sequence ID" value="PIT93439.1"/>
    <property type="molecule type" value="Genomic_DNA"/>
</dbReference>
<proteinExistence type="predicted"/>
<organism evidence="1 2">
    <name type="scientific">Candidatus Falkowbacteria bacterium CG10_big_fil_rev_8_21_14_0_10_43_11</name>
    <dbReference type="NCBI Taxonomy" id="1974568"/>
    <lineage>
        <taxon>Bacteria</taxon>
        <taxon>Candidatus Falkowiibacteriota</taxon>
    </lineage>
</organism>
<evidence type="ECO:0000313" key="1">
    <source>
        <dbReference type="EMBL" id="PIT93439.1"/>
    </source>
</evidence>